<dbReference type="SMART" id="SM00487">
    <property type="entry name" value="DEXDc"/>
    <property type="match status" value="1"/>
</dbReference>
<feature type="domain" description="Helicase ATP-binding" evidence="10">
    <location>
        <begin position="79"/>
        <end position="264"/>
    </location>
</feature>
<evidence type="ECO:0000256" key="1">
    <source>
        <dbReference type="ARBA" id="ARBA00004229"/>
    </source>
</evidence>
<evidence type="ECO:0000256" key="5">
    <source>
        <dbReference type="ARBA" id="ARBA00022806"/>
    </source>
</evidence>
<keyword evidence="15" id="KW-1185">Reference proteome</keyword>
<dbReference type="GO" id="GO:0003724">
    <property type="term" value="F:RNA helicase activity"/>
    <property type="evidence" value="ECO:0007669"/>
    <property type="project" value="UniProtKB-EC"/>
</dbReference>
<feature type="short sequence motif" description="Q motif" evidence="9">
    <location>
        <begin position="48"/>
        <end position="76"/>
    </location>
</feature>
<evidence type="ECO:0000313" key="15">
    <source>
        <dbReference type="Proteomes" id="UP000011087"/>
    </source>
</evidence>
<dbReference type="CDD" id="cd18787">
    <property type="entry name" value="SF2_C_DEAD"/>
    <property type="match status" value="1"/>
</dbReference>
<dbReference type="AlphaFoldDB" id="L1IG85"/>
<evidence type="ECO:0000313" key="13">
    <source>
        <dbReference type="EMBL" id="EKX35253.1"/>
    </source>
</evidence>
<dbReference type="CDD" id="cd17967">
    <property type="entry name" value="DEADc_DDX3_DDX4"/>
    <property type="match status" value="1"/>
</dbReference>
<evidence type="ECO:0000259" key="12">
    <source>
        <dbReference type="PROSITE" id="PS51195"/>
    </source>
</evidence>
<gene>
    <name evidence="13" type="ORF">GUITHDRAFT_90320</name>
</gene>
<accession>L1IG85</accession>
<comment type="catalytic activity">
    <reaction evidence="8">
        <text>ATP + H2O = ADP + phosphate + H(+)</text>
        <dbReference type="Rhea" id="RHEA:13065"/>
        <dbReference type="ChEBI" id="CHEBI:15377"/>
        <dbReference type="ChEBI" id="CHEBI:15378"/>
        <dbReference type="ChEBI" id="CHEBI:30616"/>
        <dbReference type="ChEBI" id="CHEBI:43474"/>
        <dbReference type="ChEBI" id="CHEBI:456216"/>
        <dbReference type="EC" id="3.6.4.13"/>
    </reaction>
</comment>
<dbReference type="SMART" id="SM00490">
    <property type="entry name" value="HELICc"/>
    <property type="match status" value="1"/>
</dbReference>
<dbReference type="OMA" id="ISGNDRW"/>
<keyword evidence="3" id="KW-0547">Nucleotide-binding</keyword>
<name>L1IG85_GUITC</name>
<comment type="subcellular location">
    <subcellularLocation>
        <location evidence="1">Plastid</location>
        <location evidence="1">Chloroplast</location>
    </subcellularLocation>
</comment>
<evidence type="ECO:0000256" key="7">
    <source>
        <dbReference type="ARBA" id="ARBA00022884"/>
    </source>
</evidence>
<evidence type="ECO:0000256" key="3">
    <source>
        <dbReference type="ARBA" id="ARBA00022741"/>
    </source>
</evidence>
<dbReference type="KEGG" id="gtt:GUITHDRAFT_90320"/>
<dbReference type="GeneID" id="17291953"/>
<dbReference type="Pfam" id="PF00270">
    <property type="entry name" value="DEAD"/>
    <property type="match status" value="1"/>
</dbReference>
<reference evidence="13 15" key="1">
    <citation type="journal article" date="2012" name="Nature">
        <title>Algal genomes reveal evolutionary mosaicism and the fate of nucleomorphs.</title>
        <authorList>
            <consortium name="DOE Joint Genome Institute"/>
            <person name="Curtis B.A."/>
            <person name="Tanifuji G."/>
            <person name="Burki F."/>
            <person name="Gruber A."/>
            <person name="Irimia M."/>
            <person name="Maruyama S."/>
            <person name="Arias M.C."/>
            <person name="Ball S.G."/>
            <person name="Gile G.H."/>
            <person name="Hirakawa Y."/>
            <person name="Hopkins J.F."/>
            <person name="Kuo A."/>
            <person name="Rensing S.A."/>
            <person name="Schmutz J."/>
            <person name="Symeonidi A."/>
            <person name="Elias M."/>
            <person name="Eveleigh R.J."/>
            <person name="Herman E.K."/>
            <person name="Klute M.J."/>
            <person name="Nakayama T."/>
            <person name="Obornik M."/>
            <person name="Reyes-Prieto A."/>
            <person name="Armbrust E.V."/>
            <person name="Aves S.J."/>
            <person name="Beiko R.G."/>
            <person name="Coutinho P."/>
            <person name="Dacks J.B."/>
            <person name="Durnford D.G."/>
            <person name="Fast N.M."/>
            <person name="Green B.R."/>
            <person name="Grisdale C.J."/>
            <person name="Hempel F."/>
            <person name="Henrissat B."/>
            <person name="Hoppner M.P."/>
            <person name="Ishida K."/>
            <person name="Kim E."/>
            <person name="Koreny L."/>
            <person name="Kroth P.G."/>
            <person name="Liu Y."/>
            <person name="Malik S.B."/>
            <person name="Maier U.G."/>
            <person name="McRose D."/>
            <person name="Mock T."/>
            <person name="Neilson J.A."/>
            <person name="Onodera N.T."/>
            <person name="Poole A.M."/>
            <person name="Pritham E.J."/>
            <person name="Richards T.A."/>
            <person name="Rocap G."/>
            <person name="Roy S.W."/>
            <person name="Sarai C."/>
            <person name="Schaack S."/>
            <person name="Shirato S."/>
            <person name="Slamovits C.H."/>
            <person name="Spencer D.F."/>
            <person name="Suzuki S."/>
            <person name="Worden A.Z."/>
            <person name="Zauner S."/>
            <person name="Barry K."/>
            <person name="Bell C."/>
            <person name="Bharti A.K."/>
            <person name="Crow J.A."/>
            <person name="Grimwood J."/>
            <person name="Kramer R."/>
            <person name="Lindquist E."/>
            <person name="Lucas S."/>
            <person name="Salamov A."/>
            <person name="McFadden G.I."/>
            <person name="Lane C.E."/>
            <person name="Keeling P.J."/>
            <person name="Gray M.W."/>
            <person name="Grigoriev I.V."/>
            <person name="Archibald J.M."/>
        </authorList>
    </citation>
    <scope>NUCLEOTIDE SEQUENCE</scope>
    <source>
        <strain evidence="13 15">CCMP2712</strain>
    </source>
</reference>
<dbReference type="eggNOG" id="KOG0335">
    <property type="taxonomic scope" value="Eukaryota"/>
</dbReference>
<sequence>MSRREEEEILKLFESSKNATGINFDKYEDIPVEVAPSMEKIGVRSIETFQDDLGLAGPIMDNINRAGYKKPTPVQKFALPILVANFDIMACAQTGSGKTAAFLFPMISVILKAPPAPPAGNGRSSYPRGLILAPTRELVQQIFDEARKFCYKTGLRCAVAYGGGENIRDQLREVERGADIIAAAPGRLVDFMERGKVKLCDVMFLCLDEADRMLDMGFEPQIRRIVEDSDMPGNDMRQTLLFSATFPREVQRLAQDFLRRDFATLTVGRVGAATDTIVQKILFARDNQEKCGMLVDVLLSQGVEGERVLVFVATKREADMLEEFLYREGFPATSIHGDRSQPEREMALRSFRAGKEKVLVATDVCARGIDIPNVAMVVNYDMPNCIEDYVHRIGRTGRAGNDGQATSFITPKDARLAKDLEKILVDARQEVPPFLDEMARSARFGSGGGYGGRGVEGGEEEEEEGAMDLAGVGETVGEIVEEETAEEEIVVVEEAARGGQMTHGITERDNMVVALGVMYVLSYLVLQRLFELVAFPREEAERVVGEWSSAHVQGLCYVSWSNAC</sequence>
<dbReference type="RefSeq" id="XP_005822233.1">
    <property type="nucleotide sequence ID" value="XM_005822176.1"/>
</dbReference>
<dbReference type="OrthoDB" id="196131at2759"/>
<evidence type="ECO:0000256" key="2">
    <source>
        <dbReference type="ARBA" id="ARBA00012552"/>
    </source>
</evidence>
<dbReference type="EnsemblProtists" id="EKX35253">
    <property type="protein sequence ID" value="EKX35253"/>
    <property type="gene ID" value="GUITHDRAFT_90320"/>
</dbReference>
<dbReference type="GO" id="GO:0009507">
    <property type="term" value="C:chloroplast"/>
    <property type="evidence" value="ECO:0007669"/>
    <property type="project" value="UniProtKB-SubCell"/>
</dbReference>
<organism evidence="13">
    <name type="scientific">Guillardia theta (strain CCMP2712)</name>
    <name type="common">Cryptophyte</name>
    <dbReference type="NCBI Taxonomy" id="905079"/>
    <lineage>
        <taxon>Eukaryota</taxon>
        <taxon>Cryptophyceae</taxon>
        <taxon>Pyrenomonadales</taxon>
        <taxon>Geminigeraceae</taxon>
        <taxon>Guillardia</taxon>
    </lineage>
</organism>
<keyword evidence="6" id="KW-0067">ATP-binding</keyword>
<dbReference type="FunFam" id="3.40.50.300:FF:000008">
    <property type="entry name" value="ATP-dependent RNA helicase RhlB"/>
    <property type="match status" value="1"/>
</dbReference>
<dbReference type="PaxDb" id="55529-EKX35253"/>
<dbReference type="InterPro" id="IPR027417">
    <property type="entry name" value="P-loop_NTPase"/>
</dbReference>
<evidence type="ECO:0000256" key="8">
    <source>
        <dbReference type="ARBA" id="ARBA00047984"/>
    </source>
</evidence>
<dbReference type="EC" id="3.6.4.13" evidence="2"/>
<keyword evidence="5" id="KW-0347">Helicase</keyword>
<keyword evidence="7" id="KW-0694">RNA-binding</keyword>
<feature type="domain" description="Helicase C-terminal" evidence="11">
    <location>
        <begin position="294"/>
        <end position="439"/>
    </location>
</feature>
<dbReference type="InterPro" id="IPR001650">
    <property type="entry name" value="Helicase_C-like"/>
</dbReference>
<dbReference type="Proteomes" id="UP000011087">
    <property type="component" value="Unassembled WGS sequence"/>
</dbReference>
<dbReference type="GO" id="GO:0003723">
    <property type="term" value="F:RNA binding"/>
    <property type="evidence" value="ECO:0007669"/>
    <property type="project" value="UniProtKB-KW"/>
</dbReference>
<evidence type="ECO:0000259" key="10">
    <source>
        <dbReference type="PROSITE" id="PS51192"/>
    </source>
</evidence>
<dbReference type="GO" id="GO:0005524">
    <property type="term" value="F:ATP binding"/>
    <property type="evidence" value="ECO:0007669"/>
    <property type="project" value="UniProtKB-KW"/>
</dbReference>
<reference evidence="14" key="3">
    <citation type="submission" date="2015-06" db="UniProtKB">
        <authorList>
            <consortium name="EnsemblProtists"/>
        </authorList>
    </citation>
    <scope>IDENTIFICATION</scope>
</reference>
<evidence type="ECO:0000256" key="9">
    <source>
        <dbReference type="PROSITE-ProRule" id="PRU00552"/>
    </source>
</evidence>
<dbReference type="Gene3D" id="3.40.50.300">
    <property type="entry name" value="P-loop containing nucleotide triphosphate hydrolases"/>
    <property type="match status" value="2"/>
</dbReference>
<evidence type="ECO:0000259" key="11">
    <source>
        <dbReference type="PROSITE" id="PS51194"/>
    </source>
</evidence>
<keyword evidence="4" id="KW-0378">Hydrolase</keyword>
<dbReference type="PROSITE" id="PS51195">
    <property type="entry name" value="Q_MOTIF"/>
    <property type="match status" value="1"/>
</dbReference>
<dbReference type="EMBL" id="JH993094">
    <property type="protein sequence ID" value="EKX35253.1"/>
    <property type="molecule type" value="Genomic_DNA"/>
</dbReference>
<dbReference type="GO" id="GO:0016787">
    <property type="term" value="F:hydrolase activity"/>
    <property type="evidence" value="ECO:0007669"/>
    <property type="project" value="UniProtKB-KW"/>
</dbReference>
<evidence type="ECO:0000256" key="6">
    <source>
        <dbReference type="ARBA" id="ARBA00022840"/>
    </source>
</evidence>
<dbReference type="HOGENOM" id="CLU_003041_1_5_1"/>
<dbReference type="InterPro" id="IPR014014">
    <property type="entry name" value="RNA_helicase_DEAD_Q_motif"/>
</dbReference>
<evidence type="ECO:0000256" key="4">
    <source>
        <dbReference type="ARBA" id="ARBA00022801"/>
    </source>
</evidence>
<dbReference type="PANTHER" id="PTHR47958">
    <property type="entry name" value="ATP-DEPENDENT RNA HELICASE DBP3"/>
    <property type="match status" value="1"/>
</dbReference>
<proteinExistence type="predicted"/>
<dbReference type="PROSITE" id="PS51192">
    <property type="entry name" value="HELICASE_ATP_BIND_1"/>
    <property type="match status" value="1"/>
</dbReference>
<feature type="domain" description="DEAD-box RNA helicase Q" evidence="12">
    <location>
        <begin position="48"/>
        <end position="76"/>
    </location>
</feature>
<dbReference type="PROSITE" id="PS51194">
    <property type="entry name" value="HELICASE_CTER"/>
    <property type="match status" value="1"/>
</dbReference>
<dbReference type="InterPro" id="IPR044763">
    <property type="entry name" value="Ded1/Dbp1_DEADc"/>
</dbReference>
<evidence type="ECO:0000313" key="14">
    <source>
        <dbReference type="EnsemblProtists" id="EKX35253"/>
    </source>
</evidence>
<reference evidence="15" key="2">
    <citation type="submission" date="2012-11" db="EMBL/GenBank/DDBJ databases">
        <authorList>
            <person name="Kuo A."/>
            <person name="Curtis B.A."/>
            <person name="Tanifuji G."/>
            <person name="Burki F."/>
            <person name="Gruber A."/>
            <person name="Irimia M."/>
            <person name="Maruyama S."/>
            <person name="Arias M.C."/>
            <person name="Ball S.G."/>
            <person name="Gile G.H."/>
            <person name="Hirakawa Y."/>
            <person name="Hopkins J.F."/>
            <person name="Rensing S.A."/>
            <person name="Schmutz J."/>
            <person name="Symeonidi A."/>
            <person name="Elias M."/>
            <person name="Eveleigh R.J."/>
            <person name="Herman E.K."/>
            <person name="Klute M.J."/>
            <person name="Nakayama T."/>
            <person name="Obornik M."/>
            <person name="Reyes-Prieto A."/>
            <person name="Armbrust E.V."/>
            <person name="Aves S.J."/>
            <person name="Beiko R.G."/>
            <person name="Coutinho P."/>
            <person name="Dacks J.B."/>
            <person name="Durnford D.G."/>
            <person name="Fast N.M."/>
            <person name="Green B.R."/>
            <person name="Grisdale C."/>
            <person name="Hempe F."/>
            <person name="Henrissat B."/>
            <person name="Hoppner M.P."/>
            <person name="Ishida K.-I."/>
            <person name="Kim E."/>
            <person name="Koreny L."/>
            <person name="Kroth P.G."/>
            <person name="Liu Y."/>
            <person name="Malik S.-B."/>
            <person name="Maier U.G."/>
            <person name="McRose D."/>
            <person name="Mock T."/>
            <person name="Neilson J.A."/>
            <person name="Onodera N.T."/>
            <person name="Poole A.M."/>
            <person name="Pritham E.J."/>
            <person name="Richards T.A."/>
            <person name="Rocap G."/>
            <person name="Roy S.W."/>
            <person name="Sarai C."/>
            <person name="Schaack S."/>
            <person name="Shirato S."/>
            <person name="Slamovits C.H."/>
            <person name="Spencer D.F."/>
            <person name="Suzuki S."/>
            <person name="Worden A.Z."/>
            <person name="Zauner S."/>
            <person name="Barry K."/>
            <person name="Bell C."/>
            <person name="Bharti A.K."/>
            <person name="Crow J.A."/>
            <person name="Grimwood J."/>
            <person name="Kramer R."/>
            <person name="Lindquist E."/>
            <person name="Lucas S."/>
            <person name="Salamov A."/>
            <person name="McFadden G.I."/>
            <person name="Lane C.E."/>
            <person name="Keeling P.J."/>
            <person name="Gray M.W."/>
            <person name="Grigoriev I.V."/>
            <person name="Archibald J.M."/>
        </authorList>
    </citation>
    <scope>NUCLEOTIDE SEQUENCE</scope>
    <source>
        <strain evidence="15">CCMP2712</strain>
    </source>
</reference>
<dbReference type="SUPFAM" id="SSF52540">
    <property type="entry name" value="P-loop containing nucleoside triphosphate hydrolases"/>
    <property type="match status" value="1"/>
</dbReference>
<dbReference type="InterPro" id="IPR014001">
    <property type="entry name" value="Helicase_ATP-bd"/>
</dbReference>
<dbReference type="InterPro" id="IPR011545">
    <property type="entry name" value="DEAD/DEAH_box_helicase_dom"/>
</dbReference>
<protein>
    <recommendedName>
        <fullName evidence="2">RNA helicase</fullName>
        <ecNumber evidence="2">3.6.4.13</ecNumber>
    </recommendedName>
</protein>
<dbReference type="Pfam" id="PF00271">
    <property type="entry name" value="Helicase_C"/>
    <property type="match status" value="1"/>
</dbReference>
<dbReference type="STRING" id="905079.L1IG85"/>
<dbReference type="FunFam" id="3.40.50.300:FF:000397">
    <property type="entry name" value="Probable ATP-dependent RNA helicase DDX4"/>
    <property type="match status" value="1"/>
</dbReference>